<accession>A0A4Y7PJP8</accession>
<proteinExistence type="predicted"/>
<keyword evidence="2" id="KW-1185">Reference proteome</keyword>
<dbReference type="AlphaFoldDB" id="A0A4Y7PJP8"/>
<reference evidence="1 2" key="1">
    <citation type="submission" date="2018-06" db="EMBL/GenBank/DDBJ databases">
        <title>A transcriptomic atlas of mushroom development highlights an independent origin of complex multicellularity.</title>
        <authorList>
            <consortium name="DOE Joint Genome Institute"/>
            <person name="Krizsan K."/>
            <person name="Almasi E."/>
            <person name="Merenyi Z."/>
            <person name="Sahu N."/>
            <person name="Viragh M."/>
            <person name="Koszo T."/>
            <person name="Mondo S."/>
            <person name="Kiss B."/>
            <person name="Balint B."/>
            <person name="Kues U."/>
            <person name="Barry K."/>
            <person name="Hegedus J.C."/>
            <person name="Henrissat B."/>
            <person name="Johnson J."/>
            <person name="Lipzen A."/>
            <person name="Ohm R."/>
            <person name="Nagy I."/>
            <person name="Pangilinan J."/>
            <person name="Yan J."/>
            <person name="Xiong Y."/>
            <person name="Grigoriev I.V."/>
            <person name="Hibbett D.S."/>
            <person name="Nagy L.G."/>
        </authorList>
    </citation>
    <scope>NUCLEOTIDE SEQUENCE [LARGE SCALE GENOMIC DNA]</scope>
    <source>
        <strain evidence="1 2">SZMC22713</strain>
    </source>
</reference>
<gene>
    <name evidence="1" type="ORF">BD410DRAFT_844986</name>
</gene>
<dbReference type="Proteomes" id="UP000294933">
    <property type="component" value="Unassembled WGS sequence"/>
</dbReference>
<dbReference type="EMBL" id="ML170265">
    <property type="protein sequence ID" value="TDL15704.1"/>
    <property type="molecule type" value="Genomic_DNA"/>
</dbReference>
<dbReference type="VEuPathDB" id="FungiDB:BD410DRAFT_844986"/>
<name>A0A4Y7PJP8_9AGAM</name>
<sequence length="163" mass="18137">MDAQLPTRWSFTGSEDTYILHGCDFIKAYNMALPKIYSPLVRLKTDDILPMPLRRCINRALPLSKKCDHKPTGLSRPLSTLSHLAAVLLCERNGTELVTTYSWLEPLALHTIDIIPKSVLDRHIELAHAQVNGTADTSFDSISGFTSSDPAAEEMPALIEYDI</sequence>
<organism evidence="1 2">
    <name type="scientific">Rickenella mellea</name>
    <dbReference type="NCBI Taxonomy" id="50990"/>
    <lineage>
        <taxon>Eukaryota</taxon>
        <taxon>Fungi</taxon>
        <taxon>Dikarya</taxon>
        <taxon>Basidiomycota</taxon>
        <taxon>Agaricomycotina</taxon>
        <taxon>Agaricomycetes</taxon>
        <taxon>Hymenochaetales</taxon>
        <taxon>Rickenellaceae</taxon>
        <taxon>Rickenella</taxon>
    </lineage>
</organism>
<evidence type="ECO:0000313" key="2">
    <source>
        <dbReference type="Proteomes" id="UP000294933"/>
    </source>
</evidence>
<protein>
    <submittedName>
        <fullName evidence="1">Uncharacterized protein</fullName>
    </submittedName>
</protein>
<evidence type="ECO:0000313" key="1">
    <source>
        <dbReference type="EMBL" id="TDL15704.1"/>
    </source>
</evidence>